<feature type="transmembrane region" description="Helical" evidence="1">
    <location>
        <begin position="112"/>
        <end position="134"/>
    </location>
</feature>
<gene>
    <name evidence="2" type="ORF">FHR32_008258</name>
</gene>
<accession>A0A7W7WDM2</accession>
<dbReference type="Proteomes" id="UP000534286">
    <property type="component" value="Unassembled WGS sequence"/>
</dbReference>
<proteinExistence type="predicted"/>
<keyword evidence="3" id="KW-1185">Reference proteome</keyword>
<dbReference type="EMBL" id="JACHJU010000006">
    <property type="protein sequence ID" value="MBB4943857.1"/>
    <property type="molecule type" value="Genomic_DNA"/>
</dbReference>
<keyword evidence="1" id="KW-1133">Transmembrane helix</keyword>
<evidence type="ECO:0000313" key="2">
    <source>
        <dbReference type="EMBL" id="MBB4943857.1"/>
    </source>
</evidence>
<reference evidence="2 3" key="1">
    <citation type="submission" date="2020-08" db="EMBL/GenBank/DDBJ databases">
        <title>Sequencing the genomes of 1000 actinobacteria strains.</title>
        <authorList>
            <person name="Klenk H.-P."/>
        </authorList>
    </citation>
    <scope>NUCLEOTIDE SEQUENCE [LARGE SCALE GENOMIC DNA]</scope>
    <source>
        <strain evidence="2 3">DSM 43023</strain>
    </source>
</reference>
<feature type="transmembrane region" description="Helical" evidence="1">
    <location>
        <begin position="40"/>
        <end position="61"/>
    </location>
</feature>
<organism evidence="2 3">
    <name type="scientific">Streptosporangium album</name>
    <dbReference type="NCBI Taxonomy" id="47479"/>
    <lineage>
        <taxon>Bacteria</taxon>
        <taxon>Bacillati</taxon>
        <taxon>Actinomycetota</taxon>
        <taxon>Actinomycetes</taxon>
        <taxon>Streptosporangiales</taxon>
        <taxon>Streptosporangiaceae</taxon>
        <taxon>Streptosporangium</taxon>
    </lineage>
</organism>
<evidence type="ECO:0000256" key="1">
    <source>
        <dbReference type="SAM" id="Phobius"/>
    </source>
</evidence>
<keyword evidence="1" id="KW-0472">Membrane</keyword>
<name>A0A7W7WDM2_9ACTN</name>
<sequence length="150" mass="15624">MRHFFGLLVGLVMTAVLLVGGGWAVQKAGVGVTTLPVESGPATWTVLGVMAGIGLFFGLVAAGRVSPVAAFIPSMVLLSWNVVYALDAKRAAGMLSDLVSFHEGLGPAGQGMALLLANGVYALLGVALFVPILMPSRWSGRARHEDDDYE</sequence>
<dbReference type="RefSeq" id="WP_184759768.1">
    <property type="nucleotide sequence ID" value="NZ_BAABEK010000076.1"/>
</dbReference>
<keyword evidence="1" id="KW-0812">Transmembrane</keyword>
<protein>
    <submittedName>
        <fullName evidence="2">Uncharacterized protein</fullName>
    </submittedName>
</protein>
<feature type="transmembrane region" description="Helical" evidence="1">
    <location>
        <begin position="68"/>
        <end position="86"/>
    </location>
</feature>
<evidence type="ECO:0000313" key="3">
    <source>
        <dbReference type="Proteomes" id="UP000534286"/>
    </source>
</evidence>
<comment type="caution">
    <text evidence="2">The sequence shown here is derived from an EMBL/GenBank/DDBJ whole genome shotgun (WGS) entry which is preliminary data.</text>
</comment>
<dbReference type="AlphaFoldDB" id="A0A7W7WDM2"/>